<accession>A0A975CRY0</accession>
<organism evidence="2 3">
    <name type="scientific">Polaribacter cellanae</name>
    <dbReference type="NCBI Taxonomy" id="2818493"/>
    <lineage>
        <taxon>Bacteria</taxon>
        <taxon>Pseudomonadati</taxon>
        <taxon>Bacteroidota</taxon>
        <taxon>Flavobacteriia</taxon>
        <taxon>Flavobacteriales</taxon>
        <taxon>Flavobacteriaceae</taxon>
    </lineage>
</organism>
<keyword evidence="3" id="KW-1185">Reference proteome</keyword>
<dbReference type="InterPro" id="IPR012675">
    <property type="entry name" value="Beta-grasp_dom_sf"/>
</dbReference>
<dbReference type="InterPro" id="IPR016208">
    <property type="entry name" value="Ald_Oxase/xanthine_DH-like"/>
</dbReference>
<feature type="domain" description="2Fe-2S ferredoxin-type" evidence="1">
    <location>
        <begin position="1"/>
        <end position="74"/>
    </location>
</feature>
<dbReference type="AlphaFoldDB" id="A0A975CRY0"/>
<dbReference type="PROSITE" id="PS51085">
    <property type="entry name" value="2FE2S_FER_2"/>
    <property type="match status" value="1"/>
</dbReference>
<dbReference type="InterPro" id="IPR006058">
    <property type="entry name" value="2Fe2S_fd_BS"/>
</dbReference>
<dbReference type="KEGG" id="pcea:J3359_00790"/>
<dbReference type="Pfam" id="PF00111">
    <property type="entry name" value="Fer2"/>
    <property type="match status" value="1"/>
</dbReference>
<evidence type="ECO:0000313" key="2">
    <source>
        <dbReference type="EMBL" id="QTE24409.1"/>
    </source>
</evidence>
<dbReference type="PROSITE" id="PS00197">
    <property type="entry name" value="2FE2S_FER_1"/>
    <property type="match status" value="1"/>
</dbReference>
<dbReference type="CDD" id="cd00207">
    <property type="entry name" value="fer2"/>
    <property type="match status" value="1"/>
</dbReference>
<dbReference type="InterPro" id="IPR001041">
    <property type="entry name" value="2Fe-2S_ferredoxin-type"/>
</dbReference>
<dbReference type="PANTHER" id="PTHR45444:SF3">
    <property type="entry name" value="XANTHINE DEHYDROGENASE"/>
    <property type="match status" value="1"/>
</dbReference>
<proteinExistence type="predicted"/>
<dbReference type="Gene3D" id="3.10.20.30">
    <property type="match status" value="1"/>
</dbReference>
<reference evidence="2 3" key="1">
    <citation type="submission" date="2021-03" db="EMBL/GenBank/DDBJ databases">
        <title>Complete genome of Polaribacter_sp.SM13.</title>
        <authorList>
            <person name="Jeong S.W."/>
            <person name="Bae J.W."/>
        </authorList>
    </citation>
    <scope>NUCLEOTIDE SEQUENCE [LARGE SCALE GENOMIC DNA]</scope>
    <source>
        <strain evidence="2 3">SM13</strain>
    </source>
</reference>
<protein>
    <submittedName>
        <fullName evidence="2">2Fe-2S iron-sulfur cluster binding domain-containing protein</fullName>
    </submittedName>
</protein>
<sequence>MKTAINSGVTLLDFIREQQQLKGTKIECRKGDCSACTVLVGELKDNKVNYQSITSCISPLGNTNGKHIVTVEGINSLDIMKITGHKSFFSLMNYIRCENLEIVLKLSEHEFFNQKL</sequence>
<dbReference type="GO" id="GO:0016491">
    <property type="term" value="F:oxidoreductase activity"/>
    <property type="evidence" value="ECO:0007669"/>
    <property type="project" value="InterPro"/>
</dbReference>
<gene>
    <name evidence="2" type="ORF">J3359_00790</name>
</gene>
<evidence type="ECO:0000259" key="1">
    <source>
        <dbReference type="PROSITE" id="PS51085"/>
    </source>
</evidence>
<dbReference type="GO" id="GO:0005506">
    <property type="term" value="F:iron ion binding"/>
    <property type="evidence" value="ECO:0007669"/>
    <property type="project" value="InterPro"/>
</dbReference>
<dbReference type="SUPFAM" id="SSF54292">
    <property type="entry name" value="2Fe-2S ferredoxin-like"/>
    <property type="match status" value="1"/>
</dbReference>
<dbReference type="PANTHER" id="PTHR45444">
    <property type="entry name" value="XANTHINE DEHYDROGENASE"/>
    <property type="match status" value="1"/>
</dbReference>
<evidence type="ECO:0000313" key="3">
    <source>
        <dbReference type="Proteomes" id="UP000663920"/>
    </source>
</evidence>
<dbReference type="GO" id="GO:0051537">
    <property type="term" value="F:2 iron, 2 sulfur cluster binding"/>
    <property type="evidence" value="ECO:0007669"/>
    <property type="project" value="InterPro"/>
</dbReference>
<name>A0A975CRY0_9FLAO</name>
<dbReference type="Proteomes" id="UP000663920">
    <property type="component" value="Chromosome"/>
</dbReference>
<dbReference type="EMBL" id="CP071869">
    <property type="protein sequence ID" value="QTE24409.1"/>
    <property type="molecule type" value="Genomic_DNA"/>
</dbReference>
<dbReference type="InterPro" id="IPR036010">
    <property type="entry name" value="2Fe-2S_ferredoxin-like_sf"/>
</dbReference>